<dbReference type="InterPro" id="IPR009061">
    <property type="entry name" value="DNA-bd_dom_put_sf"/>
</dbReference>
<protein>
    <submittedName>
        <fullName evidence="2">Helix-turn-helix domain-containing protein</fullName>
    </submittedName>
</protein>
<gene>
    <name evidence="2" type="ORF">P8936_11650</name>
</gene>
<dbReference type="Pfam" id="PF12728">
    <property type="entry name" value="HTH_17"/>
    <property type="match status" value="1"/>
</dbReference>
<dbReference type="InterPro" id="IPR041657">
    <property type="entry name" value="HTH_17"/>
</dbReference>
<dbReference type="RefSeq" id="WP_348269415.1">
    <property type="nucleotide sequence ID" value="NZ_CP121195.1"/>
</dbReference>
<feature type="domain" description="Helix-turn-helix" evidence="1">
    <location>
        <begin position="16"/>
        <end position="64"/>
    </location>
</feature>
<dbReference type="SUPFAM" id="SSF46955">
    <property type="entry name" value="Putative DNA-binding domain"/>
    <property type="match status" value="1"/>
</dbReference>
<evidence type="ECO:0000313" key="2">
    <source>
        <dbReference type="EMBL" id="XBH12351.1"/>
    </source>
</evidence>
<accession>A0AAU7D4J7</accession>
<dbReference type="AlphaFoldDB" id="A0AAU7D4J7"/>
<sequence>MTLSLVDEIKATKGALTAPKLAKLLCMSPRAVYDHVQRGTLPAIRIGTSVRFDPRTTAEWLEARCTAA</sequence>
<organism evidence="2">
    <name type="scientific">Edaphobacter paludis</name>
    <dbReference type="NCBI Taxonomy" id="3035702"/>
    <lineage>
        <taxon>Bacteria</taxon>
        <taxon>Pseudomonadati</taxon>
        <taxon>Acidobacteriota</taxon>
        <taxon>Terriglobia</taxon>
        <taxon>Terriglobales</taxon>
        <taxon>Acidobacteriaceae</taxon>
        <taxon>Edaphobacter</taxon>
    </lineage>
</organism>
<dbReference type="EMBL" id="CP121195">
    <property type="protein sequence ID" value="XBH12351.1"/>
    <property type="molecule type" value="Genomic_DNA"/>
</dbReference>
<name>A0AAU7D4J7_9BACT</name>
<evidence type="ECO:0000259" key="1">
    <source>
        <dbReference type="Pfam" id="PF12728"/>
    </source>
</evidence>
<proteinExistence type="predicted"/>
<reference evidence="2" key="1">
    <citation type="submission" date="2023-03" db="EMBL/GenBank/DDBJ databases">
        <title>Edaphobacter sp.</title>
        <authorList>
            <person name="Huber K.J."/>
            <person name="Papendorf J."/>
            <person name="Pilke C."/>
            <person name="Bunk B."/>
            <person name="Sproeer C."/>
            <person name="Pester M."/>
        </authorList>
    </citation>
    <scope>NUCLEOTIDE SEQUENCE</scope>
    <source>
        <strain evidence="2">DSM 109920</strain>
    </source>
</reference>